<evidence type="ECO:0000259" key="1">
    <source>
        <dbReference type="Pfam" id="PF13400"/>
    </source>
</evidence>
<dbReference type="InterPro" id="IPR028087">
    <property type="entry name" value="Tad_N"/>
</dbReference>
<proteinExistence type="predicted"/>
<name>A0A8A4ZPJ1_9MICO</name>
<evidence type="ECO:0000313" key="3">
    <source>
        <dbReference type="Proteomes" id="UP000663937"/>
    </source>
</evidence>
<evidence type="ECO:0000313" key="2">
    <source>
        <dbReference type="EMBL" id="QTE31538.1"/>
    </source>
</evidence>
<dbReference type="EMBL" id="CP071868">
    <property type="protein sequence ID" value="QTE31538.1"/>
    <property type="molecule type" value="Genomic_DNA"/>
</dbReference>
<gene>
    <name evidence="2" type="ORF">J4E96_14585</name>
</gene>
<protein>
    <submittedName>
        <fullName evidence="2">Pilus assembly protein</fullName>
    </submittedName>
</protein>
<organism evidence="2 3">
    <name type="scientific">Pengzhenrongella sicca</name>
    <dbReference type="NCBI Taxonomy" id="2819238"/>
    <lineage>
        <taxon>Bacteria</taxon>
        <taxon>Bacillati</taxon>
        <taxon>Actinomycetota</taxon>
        <taxon>Actinomycetes</taxon>
        <taxon>Micrococcales</taxon>
        <taxon>Pengzhenrongella</taxon>
    </lineage>
</organism>
<dbReference type="Proteomes" id="UP000663937">
    <property type="component" value="Chromosome"/>
</dbReference>
<dbReference type="Pfam" id="PF13400">
    <property type="entry name" value="Tad"/>
    <property type="match status" value="1"/>
</dbReference>
<accession>A0A8A4ZPJ1</accession>
<sequence length="129" mass="13234">MSVWAATSAVIMIICVGIAVDLGGQVRAQQQARDLAAQAARVGGQHLDDSAISGRYPLVAIAQAKSAAGNYLTAAEVTGTVTITDATTIRVAVTDTYSPLFLGIVGIADLTVTGDATARVIRTMGETEQ</sequence>
<dbReference type="KEGG" id="psic:J4E96_14585"/>
<dbReference type="AlphaFoldDB" id="A0A8A4ZPJ1"/>
<keyword evidence="3" id="KW-1185">Reference proteome</keyword>
<reference evidence="2" key="1">
    <citation type="submission" date="2021-03" db="EMBL/GenBank/DDBJ databases">
        <title>Pengzhenrongella sicca gen. nov., sp. nov., a new member of suborder Micrococcineae isolated from High-Arctic tundra soil.</title>
        <authorList>
            <person name="Peng F."/>
        </authorList>
    </citation>
    <scope>NUCLEOTIDE SEQUENCE</scope>
    <source>
        <strain evidence="2">LRZ-2</strain>
    </source>
</reference>
<feature type="domain" description="Putative Flp pilus-assembly TadG-like N-terminal" evidence="1">
    <location>
        <begin position="2"/>
        <end position="45"/>
    </location>
</feature>